<dbReference type="Proteomes" id="UP001457282">
    <property type="component" value="Unassembled WGS sequence"/>
</dbReference>
<sequence>MAEEPEMLPSSSNPSSTPNLPEETLKKSQVPSVSGLPSFPNGDLQILPTMYPVLVPGLQDQEQMNRGSGLYAVPVHPFMGPVTGFSSNALIPLTYNIPTTRSTPDVGTGGEQHGQEGQQQPQQQRQQQHPGPQRRVVIRRFQIQFRLDPILILKLIALLLLFNQDGSRQKMVILVICATIVYLYKTGSLTPLIEWLSRAMDRAAVPPQPPRPAARAENAPPVARQGIDNAALAGIENENRPADENENAPEPVANGGNRWWGIIKEIQMIVFGFITSLLPGFHDVE</sequence>
<reference evidence="2 3" key="1">
    <citation type="journal article" date="2023" name="G3 (Bethesda)">
        <title>A chromosome-length genome assembly and annotation of blackberry (Rubus argutus, cv. 'Hillquist').</title>
        <authorList>
            <person name="Bruna T."/>
            <person name="Aryal R."/>
            <person name="Dudchenko O."/>
            <person name="Sargent D.J."/>
            <person name="Mead D."/>
            <person name="Buti M."/>
            <person name="Cavallini A."/>
            <person name="Hytonen T."/>
            <person name="Andres J."/>
            <person name="Pham M."/>
            <person name="Weisz D."/>
            <person name="Mascagni F."/>
            <person name="Usai G."/>
            <person name="Natali L."/>
            <person name="Bassil N."/>
            <person name="Fernandez G.E."/>
            <person name="Lomsadze A."/>
            <person name="Armour M."/>
            <person name="Olukolu B."/>
            <person name="Poorten T."/>
            <person name="Britton C."/>
            <person name="Davik J."/>
            <person name="Ashrafi H."/>
            <person name="Aiden E.L."/>
            <person name="Borodovsky M."/>
            <person name="Worthington M."/>
        </authorList>
    </citation>
    <scope>NUCLEOTIDE SEQUENCE [LARGE SCALE GENOMIC DNA]</scope>
    <source>
        <strain evidence="2">PI 553951</strain>
    </source>
</reference>
<feature type="compositionally biased region" description="Low complexity" evidence="1">
    <location>
        <begin position="115"/>
        <end position="133"/>
    </location>
</feature>
<dbReference type="AlphaFoldDB" id="A0AAW1X5G5"/>
<feature type="region of interest" description="Disordered" evidence="1">
    <location>
        <begin position="100"/>
        <end position="133"/>
    </location>
</feature>
<feature type="compositionally biased region" description="Low complexity" evidence="1">
    <location>
        <begin position="7"/>
        <end position="22"/>
    </location>
</feature>
<dbReference type="PANTHER" id="PTHR36787">
    <property type="entry name" value="TRANSMEMBRANE PROTEIN"/>
    <property type="match status" value="1"/>
</dbReference>
<feature type="region of interest" description="Disordered" evidence="1">
    <location>
        <begin position="1"/>
        <end position="41"/>
    </location>
</feature>
<organism evidence="2 3">
    <name type="scientific">Rubus argutus</name>
    <name type="common">Southern blackberry</name>
    <dbReference type="NCBI Taxonomy" id="59490"/>
    <lineage>
        <taxon>Eukaryota</taxon>
        <taxon>Viridiplantae</taxon>
        <taxon>Streptophyta</taxon>
        <taxon>Embryophyta</taxon>
        <taxon>Tracheophyta</taxon>
        <taxon>Spermatophyta</taxon>
        <taxon>Magnoliopsida</taxon>
        <taxon>eudicotyledons</taxon>
        <taxon>Gunneridae</taxon>
        <taxon>Pentapetalae</taxon>
        <taxon>rosids</taxon>
        <taxon>fabids</taxon>
        <taxon>Rosales</taxon>
        <taxon>Rosaceae</taxon>
        <taxon>Rosoideae</taxon>
        <taxon>Rosoideae incertae sedis</taxon>
        <taxon>Rubus</taxon>
    </lineage>
</organism>
<name>A0AAW1X5G5_RUBAR</name>
<dbReference type="EMBL" id="JBEDUW010000004">
    <property type="protein sequence ID" value="KAK9931615.1"/>
    <property type="molecule type" value="Genomic_DNA"/>
</dbReference>
<evidence type="ECO:0000313" key="2">
    <source>
        <dbReference type="EMBL" id="KAK9931615.1"/>
    </source>
</evidence>
<keyword evidence="3" id="KW-1185">Reference proteome</keyword>
<comment type="caution">
    <text evidence="2">The sequence shown here is derived from an EMBL/GenBank/DDBJ whole genome shotgun (WGS) entry which is preliminary data.</text>
</comment>
<protein>
    <submittedName>
        <fullName evidence="2">Uncharacterized protein</fullName>
    </submittedName>
</protein>
<evidence type="ECO:0000256" key="1">
    <source>
        <dbReference type="SAM" id="MobiDB-lite"/>
    </source>
</evidence>
<proteinExistence type="predicted"/>
<gene>
    <name evidence="2" type="ORF">M0R45_018887</name>
</gene>
<accession>A0AAW1X5G5</accession>
<evidence type="ECO:0000313" key="3">
    <source>
        <dbReference type="Proteomes" id="UP001457282"/>
    </source>
</evidence>